<dbReference type="GO" id="GO:0005634">
    <property type="term" value="C:nucleus"/>
    <property type="evidence" value="ECO:0007669"/>
    <property type="project" value="UniProtKB-SubCell"/>
</dbReference>
<dbReference type="EMBL" id="FR839629">
    <property type="protein sequence ID" value="CCA38819.1"/>
    <property type="molecule type" value="Genomic_DNA"/>
</dbReference>
<dbReference type="PANTHER" id="PTHR16140:SF0">
    <property type="entry name" value="NON-STRUCTURAL MAINTENANCE OF CHROMOSOMES ELEMENT 4"/>
    <property type="match status" value="1"/>
</dbReference>
<keyword evidence="5 7" id="KW-0234">DNA repair</keyword>
<feature type="compositionally biased region" description="Acidic residues" evidence="9">
    <location>
        <begin position="97"/>
        <end position="107"/>
    </location>
</feature>
<reference key="2">
    <citation type="submission" date="2011-04" db="EMBL/GenBank/DDBJ databases">
        <title>High-quality genome sequence of Pichia pastoris CBS 7435.</title>
        <authorList>
            <person name="Kueberl A."/>
            <person name="Schneider J."/>
            <person name="Thallinger G.G."/>
            <person name="Anderl I."/>
            <person name="Wibberg D."/>
            <person name="Hajek T."/>
            <person name="Jaenicke S."/>
            <person name="Brinkrolf K."/>
            <person name="Goesmann A."/>
            <person name="Szczepanowski R."/>
            <person name="Puehler A."/>
            <person name="Schwab H."/>
            <person name="Glieder A."/>
            <person name="Pichler H."/>
        </authorList>
    </citation>
    <scope>NUCLEOTIDE SEQUENCE</scope>
    <source>
        <strain>CBS 7435</strain>
    </source>
</reference>
<dbReference type="AlphaFoldDB" id="F2QTU1"/>
<keyword evidence="4 7" id="KW-0233">DNA recombination</keyword>
<gene>
    <name evidence="11" type="primary">NSE4</name>
    <name evidence="11" type="ordered locus">PP7435_Chr2-1142</name>
</gene>
<name>F2QTU1_KOMPC</name>
<keyword evidence="12" id="KW-1185">Reference proteome</keyword>
<reference evidence="11 12" key="1">
    <citation type="journal article" date="2011" name="J. Biotechnol.">
        <title>High-quality genome sequence of Pichia pastoris CBS7435.</title>
        <authorList>
            <person name="Kuberl A."/>
            <person name="Schneider J."/>
            <person name="Thallinger G.G."/>
            <person name="Anderl I."/>
            <person name="Wibberg D."/>
            <person name="Hajek T."/>
            <person name="Jaenicke S."/>
            <person name="Brinkrolf K."/>
            <person name="Goesmann A."/>
            <person name="Szczepanowski R."/>
            <person name="Puhler A."/>
            <person name="Schwab H."/>
            <person name="Glieder A."/>
            <person name="Pichler H."/>
        </authorList>
    </citation>
    <scope>NUCLEOTIDE SEQUENCE [LARGE SCALE GENOMIC DNA]</scope>
    <source>
        <strain evidence="12">ATCC 76273 / CBS 7435 / CECT 11047 / NRRL Y-11430 / Wegner 21-1</strain>
    </source>
</reference>
<dbReference type="GO" id="GO:0030915">
    <property type="term" value="C:Smc5-Smc6 complex"/>
    <property type="evidence" value="ECO:0007669"/>
    <property type="project" value="UniProtKB-UniRule"/>
</dbReference>
<evidence type="ECO:0000256" key="5">
    <source>
        <dbReference type="ARBA" id="ARBA00023204"/>
    </source>
</evidence>
<dbReference type="Proteomes" id="UP000006853">
    <property type="component" value="Chromosome 2"/>
</dbReference>
<comment type="function">
    <text evidence="7">Component of the SMC5-SMC6 complex, that promotes sister chromatid alignment after DNA damage and facilitates double-stranded DNA breaks (DSBs) repair via homologous recombination between sister chromatids.</text>
</comment>
<dbReference type="PANTHER" id="PTHR16140">
    <property type="entry name" value="NON-STRUCTURAL MAINTENANCE OF CHROMOSOMES ELEMENT 4"/>
    <property type="match status" value="1"/>
</dbReference>
<feature type="compositionally biased region" description="Basic and acidic residues" evidence="9">
    <location>
        <begin position="28"/>
        <end position="40"/>
    </location>
</feature>
<evidence type="ECO:0000256" key="6">
    <source>
        <dbReference type="ARBA" id="ARBA00023242"/>
    </source>
</evidence>
<evidence type="ECO:0000313" key="12">
    <source>
        <dbReference type="Proteomes" id="UP000006853"/>
    </source>
</evidence>
<dbReference type="GO" id="GO:0006281">
    <property type="term" value="P:DNA repair"/>
    <property type="evidence" value="ECO:0007669"/>
    <property type="project" value="UniProtKB-UniRule"/>
</dbReference>
<accession>F2QTU1</accession>
<evidence type="ECO:0000259" key="10">
    <source>
        <dbReference type="Pfam" id="PF08743"/>
    </source>
</evidence>
<feature type="compositionally biased region" description="Low complexity" evidence="9">
    <location>
        <begin position="74"/>
        <end position="96"/>
    </location>
</feature>
<comment type="subunit">
    <text evidence="7">Component of the SMC5-SMC6 complex.</text>
</comment>
<comment type="similarity">
    <text evidence="2 7">Belongs to the NSE4 family.</text>
</comment>
<protein>
    <recommendedName>
        <fullName evidence="7">Non-structural maintenance of chromosomes element 4</fullName>
    </recommendedName>
</protein>
<reference evidence="11 12" key="3">
    <citation type="journal article" date="2016" name="FEMS Yeast Res.">
        <title>Curation of the genome annotation of Pichia pastoris (Komagataella phaffii) CBS7435 from gene level to protein function.</title>
        <authorList>
            <person name="Valli M."/>
            <person name="Tatto N.E."/>
            <person name="Peymann A."/>
            <person name="Gruber C."/>
            <person name="Landes N."/>
            <person name="Ekker H."/>
            <person name="Thallinger G.G."/>
            <person name="Mattanovich D."/>
            <person name="Gasser B."/>
            <person name="Graf A.B."/>
        </authorList>
    </citation>
    <scope>GENOME REANNOTATION</scope>
    <source>
        <strain evidence="11 12">ATCC 76273 / CBS 7435 / CECT 11047 / NRRL Y-11430 / Wegner 21-1</strain>
    </source>
</reference>
<evidence type="ECO:0000256" key="9">
    <source>
        <dbReference type="SAM" id="MobiDB-lite"/>
    </source>
</evidence>
<keyword evidence="8" id="KW-0175">Coiled coil</keyword>
<dbReference type="InterPro" id="IPR014854">
    <property type="entry name" value="Nse4_C"/>
</dbReference>
<dbReference type="Pfam" id="PF08743">
    <property type="entry name" value="Nse4_C"/>
    <property type="match status" value="1"/>
</dbReference>
<feature type="coiled-coil region" evidence="8">
    <location>
        <begin position="111"/>
        <end position="138"/>
    </location>
</feature>
<keyword evidence="6 7" id="KW-0539">Nucleus</keyword>
<evidence type="ECO:0000256" key="8">
    <source>
        <dbReference type="SAM" id="Coils"/>
    </source>
</evidence>
<feature type="domain" description="Non-structural maintenance of chromosome element 4 C-terminal" evidence="10">
    <location>
        <begin position="326"/>
        <end position="420"/>
    </location>
</feature>
<evidence type="ECO:0000313" key="11">
    <source>
        <dbReference type="EMBL" id="CCA38819.1"/>
    </source>
</evidence>
<feature type="region of interest" description="Disordered" evidence="9">
    <location>
        <begin position="1"/>
        <end position="108"/>
    </location>
</feature>
<dbReference type="GO" id="GO:0006310">
    <property type="term" value="P:DNA recombination"/>
    <property type="evidence" value="ECO:0007669"/>
    <property type="project" value="UniProtKB-UniRule"/>
</dbReference>
<dbReference type="HOGENOM" id="CLU_041037_5_1_1"/>
<sequence length="430" mass="48634">MIGEKRRLEEDFSSGARRKKRHLVAGSKPEEIRSSGKVEVRSLPTDIDEMAETTENSEGPKGASPVADEDSDLGSDSSSKTSADSDSDSGTSSDSSSGEESDDDDIGESEKDLLHKEMQSLQEHYNRLEDALKREKVQTIRDADLGKSIHHLEEVHELFETAKGHNMVSFLPKDALIFKSISQQSSDTARNLKLGTSRKGLNPTMFNAKLTEYLSYEQNQPTNPDMDDITEDIANTQFANYNWAKLGALSYLASRRSYTSNFLLGALSLEKKKVRTHTQRTVDEVNETVTANRVTLNDIQKGDTDSSVKMMKQHFHVFAEKSKMKKVNLFEYFIDPGSYARTIENMLYTSFMLNYGKIILVHGEDGIPYIQVADKDTIQKDSELYQKVKDNDESHSQFIVRLEMDVWEALIKKYNITKPYVDPQLLSHED</sequence>
<evidence type="ECO:0000256" key="4">
    <source>
        <dbReference type="ARBA" id="ARBA00023172"/>
    </source>
</evidence>
<evidence type="ECO:0000256" key="2">
    <source>
        <dbReference type="ARBA" id="ARBA00008997"/>
    </source>
</evidence>
<keyword evidence="3 7" id="KW-0227">DNA damage</keyword>
<proteinExistence type="inferred from homology"/>
<comment type="subcellular location">
    <subcellularLocation>
        <location evidence="1 7">Nucleus</location>
    </subcellularLocation>
</comment>
<organism evidence="11 12">
    <name type="scientific">Komagataella phaffii (strain ATCC 76273 / CBS 7435 / CECT 11047 / NRRL Y-11430 / Wegner 21-1)</name>
    <name type="common">Yeast</name>
    <name type="synonym">Pichia pastoris</name>
    <dbReference type="NCBI Taxonomy" id="981350"/>
    <lineage>
        <taxon>Eukaryota</taxon>
        <taxon>Fungi</taxon>
        <taxon>Dikarya</taxon>
        <taxon>Ascomycota</taxon>
        <taxon>Saccharomycotina</taxon>
        <taxon>Pichiomycetes</taxon>
        <taxon>Pichiales</taxon>
        <taxon>Pichiaceae</taxon>
        <taxon>Komagataella</taxon>
    </lineage>
</organism>
<evidence type="ECO:0000256" key="3">
    <source>
        <dbReference type="ARBA" id="ARBA00022763"/>
    </source>
</evidence>
<evidence type="ECO:0000256" key="7">
    <source>
        <dbReference type="RuleBase" id="RU365071"/>
    </source>
</evidence>
<feature type="compositionally biased region" description="Basic and acidic residues" evidence="9">
    <location>
        <begin position="1"/>
        <end position="10"/>
    </location>
</feature>
<dbReference type="InterPro" id="IPR027786">
    <property type="entry name" value="Nse4/EID"/>
</dbReference>
<evidence type="ECO:0000256" key="1">
    <source>
        <dbReference type="ARBA" id="ARBA00004123"/>
    </source>
</evidence>